<comment type="caution">
    <text evidence="1">The sequence shown here is derived from an EMBL/GenBank/DDBJ whole genome shotgun (WGS) entry which is preliminary data.</text>
</comment>
<gene>
    <name evidence="1" type="ORF">L6164_013337</name>
</gene>
<keyword evidence="2" id="KW-1185">Reference proteome</keyword>
<evidence type="ECO:0000313" key="1">
    <source>
        <dbReference type="EMBL" id="KAI4346271.1"/>
    </source>
</evidence>
<proteinExistence type="predicted"/>
<dbReference type="EMBL" id="CM039430">
    <property type="protein sequence ID" value="KAI4346271.1"/>
    <property type="molecule type" value="Genomic_DNA"/>
</dbReference>
<accession>A0ACB9PD33</accession>
<protein>
    <submittedName>
        <fullName evidence="1">Uncharacterized protein</fullName>
    </submittedName>
</protein>
<sequence length="104" mass="11601">MEKASFNLALVVIVLALAACDGRSFPSALTKQCTRDINCFNQNILCSEGTLVCNSITYRCECVDEKLIDHFIPSSQCRSNEDCDYYCRGCPNRKCHDGVCQCNC</sequence>
<organism evidence="1 2">
    <name type="scientific">Bauhinia variegata</name>
    <name type="common">Purple orchid tree</name>
    <name type="synonym">Phanera variegata</name>
    <dbReference type="NCBI Taxonomy" id="167791"/>
    <lineage>
        <taxon>Eukaryota</taxon>
        <taxon>Viridiplantae</taxon>
        <taxon>Streptophyta</taxon>
        <taxon>Embryophyta</taxon>
        <taxon>Tracheophyta</taxon>
        <taxon>Spermatophyta</taxon>
        <taxon>Magnoliopsida</taxon>
        <taxon>eudicotyledons</taxon>
        <taxon>Gunneridae</taxon>
        <taxon>Pentapetalae</taxon>
        <taxon>rosids</taxon>
        <taxon>fabids</taxon>
        <taxon>Fabales</taxon>
        <taxon>Fabaceae</taxon>
        <taxon>Cercidoideae</taxon>
        <taxon>Cercideae</taxon>
        <taxon>Bauhiniinae</taxon>
        <taxon>Bauhinia</taxon>
    </lineage>
</organism>
<evidence type="ECO:0000313" key="2">
    <source>
        <dbReference type="Proteomes" id="UP000828941"/>
    </source>
</evidence>
<name>A0ACB9PD33_BAUVA</name>
<dbReference type="Proteomes" id="UP000828941">
    <property type="component" value="Chromosome 5"/>
</dbReference>
<reference evidence="1 2" key="1">
    <citation type="journal article" date="2022" name="DNA Res.">
        <title>Chromosomal-level genome assembly of the orchid tree Bauhinia variegata (Leguminosae; Cercidoideae) supports the allotetraploid origin hypothesis of Bauhinia.</title>
        <authorList>
            <person name="Zhong Y."/>
            <person name="Chen Y."/>
            <person name="Zheng D."/>
            <person name="Pang J."/>
            <person name="Liu Y."/>
            <person name="Luo S."/>
            <person name="Meng S."/>
            <person name="Qian L."/>
            <person name="Wei D."/>
            <person name="Dai S."/>
            <person name="Zhou R."/>
        </authorList>
    </citation>
    <scope>NUCLEOTIDE SEQUENCE [LARGE SCALE GENOMIC DNA]</scope>
    <source>
        <strain evidence="1">BV-YZ2020</strain>
    </source>
</reference>